<keyword evidence="1" id="KW-0732">Signal</keyword>
<dbReference type="InterPro" id="IPR002931">
    <property type="entry name" value="Transglutaminase-like"/>
</dbReference>
<dbReference type="InterPro" id="IPR024618">
    <property type="entry name" value="DUF3857"/>
</dbReference>
<proteinExistence type="predicted"/>
<evidence type="ECO:0008006" key="6">
    <source>
        <dbReference type="Google" id="ProtNLM"/>
    </source>
</evidence>
<organism evidence="4 5">
    <name type="scientific">Silvibacterium bohemicum</name>
    <dbReference type="NCBI Taxonomy" id="1577686"/>
    <lineage>
        <taxon>Bacteria</taxon>
        <taxon>Pseudomonadati</taxon>
        <taxon>Acidobacteriota</taxon>
        <taxon>Terriglobia</taxon>
        <taxon>Terriglobales</taxon>
        <taxon>Acidobacteriaceae</taxon>
        <taxon>Silvibacterium</taxon>
    </lineage>
</organism>
<gene>
    <name evidence="4" type="ORF">HNQ77_000203</name>
</gene>
<evidence type="ECO:0000259" key="3">
    <source>
        <dbReference type="Pfam" id="PF12969"/>
    </source>
</evidence>
<keyword evidence="5" id="KW-1185">Reference proteome</keyword>
<comment type="caution">
    <text evidence="4">The sequence shown here is derived from an EMBL/GenBank/DDBJ whole genome shotgun (WGS) entry which is preliminary data.</text>
</comment>
<feature type="chain" id="PRO_5033016690" description="DUF3857 domain-containing protein" evidence="1">
    <location>
        <begin position="23"/>
        <end position="667"/>
    </location>
</feature>
<name>A0A841JPB6_9BACT</name>
<accession>A0A841JPB6</accession>
<dbReference type="Gene3D" id="2.60.40.3140">
    <property type="match status" value="1"/>
</dbReference>
<dbReference type="RefSeq" id="WP_050057517.1">
    <property type="nucleotide sequence ID" value="NZ_JACHEK010000001.1"/>
</dbReference>
<evidence type="ECO:0000313" key="5">
    <source>
        <dbReference type="Proteomes" id="UP000538666"/>
    </source>
</evidence>
<evidence type="ECO:0000259" key="2">
    <source>
        <dbReference type="Pfam" id="PF01841"/>
    </source>
</evidence>
<dbReference type="SUPFAM" id="SSF54001">
    <property type="entry name" value="Cysteine proteinases"/>
    <property type="match status" value="1"/>
</dbReference>
<evidence type="ECO:0000313" key="4">
    <source>
        <dbReference type="EMBL" id="MBB6142265.1"/>
    </source>
</evidence>
<reference evidence="4 5" key="1">
    <citation type="submission" date="2020-08" db="EMBL/GenBank/DDBJ databases">
        <title>Genomic Encyclopedia of Type Strains, Phase IV (KMG-IV): sequencing the most valuable type-strain genomes for metagenomic binning, comparative biology and taxonomic classification.</title>
        <authorList>
            <person name="Goeker M."/>
        </authorList>
    </citation>
    <scope>NUCLEOTIDE SEQUENCE [LARGE SCALE GENOMIC DNA]</scope>
    <source>
        <strain evidence="4 5">DSM 103733</strain>
    </source>
</reference>
<protein>
    <recommendedName>
        <fullName evidence="6">DUF3857 domain-containing protein</fullName>
    </recommendedName>
</protein>
<dbReference type="InterPro" id="IPR038765">
    <property type="entry name" value="Papain-like_cys_pep_sf"/>
</dbReference>
<dbReference type="Proteomes" id="UP000538666">
    <property type="component" value="Unassembled WGS sequence"/>
</dbReference>
<evidence type="ECO:0000256" key="1">
    <source>
        <dbReference type="SAM" id="SignalP"/>
    </source>
</evidence>
<feature type="domain" description="Transglutaminase-like" evidence="2">
    <location>
        <begin position="284"/>
        <end position="384"/>
    </location>
</feature>
<dbReference type="Pfam" id="PF12969">
    <property type="entry name" value="DUF3857"/>
    <property type="match status" value="1"/>
</dbReference>
<sequence length="667" mass="75332">MFVIVRRLVLLCLALLPCTAFGFPEWQQPTPDELKMTSDSAAPDAPAVYLFREETVADDLHMHSMYARIKILTEKGKEMFSDIEIPYEGTNFSITDISGRTIHADGTVVPFTGKPMDKLVVKTAQFKAMEKVFSMPDVQVGSIIEYRWKLRYDDNYYSSPRWYIQQPVFVHKAHYHFQPTKTSRMLVSKDEHGHEQVAAGLSYTYSLPAGVNVRSGVDGYDLTVENVSGLPDEDYMPPFGSFSYRVIFYYSPWRTSDEFWKTEGKYWSKEVDRFSNSSSKMHVVAQQLTAPGDNDRQKVEKIYAAVMKLENTSFTRTHSSAENKAEGLKVKSADDIWDQKRGSDDEIARLFIALCRAAGLKAYAMIVVNRDRDILQQGYFDWNQLNDELAIVSVGGKELFFDPGQRYCEFGKLHWKHTMVSGVRQTDNGTQIAATPGLTYQDTRTDRFAQLTLDPTGQVSGIIRITMTGTEALHWRQAALRSDEAEVKKDFEDELQKTVPPGVEVKTNHFVGLEDYVNVLFVQVDVSGSLGTVTGKRVFFPAVFFEAGVGPRFASGKRENPVDLHHPYSVHDQFNLTLPPGMTVESLPSEATVPFSPHGDYVAKYVAKDNLYAYGRLLRLASPFYKTDEYPQLRSFYEKTNTDDHVQVVLKMAAAEASPKATAGNSR</sequence>
<feature type="domain" description="DUF3857" evidence="3">
    <location>
        <begin position="68"/>
        <end position="178"/>
    </location>
</feature>
<dbReference type="Pfam" id="PF01841">
    <property type="entry name" value="Transglut_core"/>
    <property type="match status" value="1"/>
</dbReference>
<dbReference type="Gene3D" id="2.60.120.1130">
    <property type="match status" value="1"/>
</dbReference>
<dbReference type="AlphaFoldDB" id="A0A841JPB6"/>
<dbReference type="Gene3D" id="3.10.620.30">
    <property type="match status" value="1"/>
</dbReference>
<dbReference type="EMBL" id="JACHEK010000001">
    <property type="protein sequence ID" value="MBB6142265.1"/>
    <property type="molecule type" value="Genomic_DNA"/>
</dbReference>
<feature type="signal peptide" evidence="1">
    <location>
        <begin position="1"/>
        <end position="22"/>
    </location>
</feature>
<dbReference type="OrthoDB" id="104162at2"/>